<name>A0A0P4W8V7_SCYOL</name>
<feature type="domain" description="Helicase C-terminal" evidence="15">
    <location>
        <begin position="433"/>
        <end position="596"/>
    </location>
</feature>
<keyword evidence="8" id="KW-0539">Nucleus</keyword>
<evidence type="ECO:0000256" key="11">
    <source>
        <dbReference type="PROSITE-ProRule" id="PRU00552"/>
    </source>
</evidence>
<evidence type="ECO:0000256" key="12">
    <source>
        <dbReference type="RuleBase" id="RU000492"/>
    </source>
</evidence>
<evidence type="ECO:0000259" key="14">
    <source>
        <dbReference type="PROSITE" id="PS51192"/>
    </source>
</evidence>
<evidence type="ECO:0000256" key="5">
    <source>
        <dbReference type="ARBA" id="ARBA00022801"/>
    </source>
</evidence>
<evidence type="ECO:0000256" key="6">
    <source>
        <dbReference type="ARBA" id="ARBA00022806"/>
    </source>
</evidence>
<feature type="region of interest" description="Disordered" evidence="13">
    <location>
        <begin position="1"/>
        <end position="58"/>
    </location>
</feature>
<feature type="region of interest" description="Disordered" evidence="13">
    <location>
        <begin position="631"/>
        <end position="791"/>
    </location>
</feature>
<dbReference type="SUPFAM" id="SSF52540">
    <property type="entry name" value="P-loop containing nucleoside triphosphate hydrolases"/>
    <property type="match status" value="2"/>
</dbReference>
<dbReference type="PROSITE" id="PS51192">
    <property type="entry name" value="HELICASE_ATP_BIND_1"/>
    <property type="match status" value="1"/>
</dbReference>
<feature type="compositionally biased region" description="Basic and acidic residues" evidence="13">
    <location>
        <begin position="686"/>
        <end position="699"/>
    </location>
</feature>
<dbReference type="GO" id="GO:0005829">
    <property type="term" value="C:cytosol"/>
    <property type="evidence" value="ECO:0007669"/>
    <property type="project" value="TreeGrafter"/>
</dbReference>
<dbReference type="Gene3D" id="3.40.50.300">
    <property type="entry name" value="P-loop containing nucleotide triphosphate hydrolases"/>
    <property type="match status" value="2"/>
</dbReference>
<feature type="compositionally biased region" description="Acidic residues" evidence="13">
    <location>
        <begin position="137"/>
        <end position="162"/>
    </location>
</feature>
<dbReference type="CDD" id="cd17947">
    <property type="entry name" value="DEADc_DDX27"/>
    <property type="match status" value="1"/>
</dbReference>
<reference evidence="17" key="1">
    <citation type="submission" date="2015-09" db="EMBL/GenBank/DDBJ databases">
        <title>Scylla olivacea transcriptome.</title>
        <authorList>
            <person name="Ikhwanuddin M."/>
        </authorList>
    </citation>
    <scope>NUCLEOTIDE SEQUENCE</scope>
</reference>
<dbReference type="AlphaFoldDB" id="A0A0P4W8V7"/>
<evidence type="ECO:0000256" key="8">
    <source>
        <dbReference type="ARBA" id="ARBA00023242"/>
    </source>
</evidence>
<dbReference type="GO" id="GO:0003724">
    <property type="term" value="F:RNA helicase activity"/>
    <property type="evidence" value="ECO:0007669"/>
    <property type="project" value="UniProtKB-EC"/>
</dbReference>
<dbReference type="CDD" id="cd18787">
    <property type="entry name" value="SF2_C_DEAD"/>
    <property type="match status" value="1"/>
</dbReference>
<evidence type="ECO:0000256" key="7">
    <source>
        <dbReference type="ARBA" id="ARBA00022840"/>
    </source>
</evidence>
<dbReference type="InterPro" id="IPR014014">
    <property type="entry name" value="RNA_helicase_DEAD_Q_motif"/>
</dbReference>
<dbReference type="InterPro" id="IPR001650">
    <property type="entry name" value="Helicase_C-like"/>
</dbReference>
<keyword evidence="5 12" id="KW-0378">Hydrolase</keyword>
<keyword evidence="4 12" id="KW-0547">Nucleotide-binding</keyword>
<accession>A0A0P4W8V7</accession>
<feature type="compositionally biased region" description="Basic and acidic residues" evidence="13">
    <location>
        <begin position="105"/>
        <end position="136"/>
    </location>
</feature>
<feature type="compositionally biased region" description="Basic and acidic residues" evidence="13">
    <location>
        <begin position="631"/>
        <end position="648"/>
    </location>
</feature>
<evidence type="ECO:0000256" key="13">
    <source>
        <dbReference type="SAM" id="MobiDB-lite"/>
    </source>
</evidence>
<dbReference type="PROSITE" id="PS51195">
    <property type="entry name" value="Q_MOTIF"/>
    <property type="match status" value="1"/>
</dbReference>
<evidence type="ECO:0000256" key="10">
    <source>
        <dbReference type="ARBA" id="ARBA00047984"/>
    </source>
</evidence>
<dbReference type="EMBL" id="GDRN01080356">
    <property type="protein sequence ID" value="JAI62238.1"/>
    <property type="molecule type" value="Transcribed_RNA"/>
</dbReference>
<evidence type="ECO:0000256" key="1">
    <source>
        <dbReference type="ARBA" id="ARBA00004604"/>
    </source>
</evidence>
<feature type="compositionally biased region" description="Basic and acidic residues" evidence="13">
    <location>
        <begin position="164"/>
        <end position="179"/>
    </location>
</feature>
<keyword evidence="6 12" id="KW-0347">Helicase</keyword>
<dbReference type="Pfam" id="PF00270">
    <property type="entry name" value="DEAD"/>
    <property type="match status" value="1"/>
</dbReference>
<dbReference type="PANTHER" id="PTHR47959:SF1">
    <property type="entry name" value="ATP-DEPENDENT RNA HELICASE DBPA"/>
    <property type="match status" value="1"/>
</dbReference>
<dbReference type="InterPro" id="IPR011545">
    <property type="entry name" value="DEAD/DEAH_box_helicase_dom"/>
</dbReference>
<dbReference type="PROSITE" id="PS51194">
    <property type="entry name" value="HELICASE_CTER"/>
    <property type="match status" value="1"/>
</dbReference>
<dbReference type="GO" id="GO:0005524">
    <property type="term" value="F:ATP binding"/>
    <property type="evidence" value="ECO:0007669"/>
    <property type="project" value="UniProtKB-KW"/>
</dbReference>
<evidence type="ECO:0000256" key="3">
    <source>
        <dbReference type="ARBA" id="ARBA00022517"/>
    </source>
</evidence>
<organism evidence="17">
    <name type="scientific">Scylla olivacea</name>
    <name type="common">Orange mud crab</name>
    <name type="synonym">Cancer olivacea</name>
    <dbReference type="NCBI Taxonomy" id="85551"/>
    <lineage>
        <taxon>Eukaryota</taxon>
        <taxon>Metazoa</taxon>
        <taxon>Ecdysozoa</taxon>
        <taxon>Arthropoda</taxon>
        <taxon>Crustacea</taxon>
        <taxon>Multicrustacea</taxon>
        <taxon>Malacostraca</taxon>
        <taxon>Eumalacostraca</taxon>
        <taxon>Eucarida</taxon>
        <taxon>Decapoda</taxon>
        <taxon>Pleocyemata</taxon>
        <taxon>Brachyura</taxon>
        <taxon>Eubrachyura</taxon>
        <taxon>Portunoidea</taxon>
        <taxon>Portunidae</taxon>
        <taxon>Portuninae</taxon>
        <taxon>Scylla</taxon>
    </lineage>
</organism>
<keyword evidence="3" id="KW-0690">Ribosome biogenesis</keyword>
<evidence type="ECO:0000256" key="4">
    <source>
        <dbReference type="ARBA" id="ARBA00022741"/>
    </source>
</evidence>
<feature type="compositionally biased region" description="Basic and acidic residues" evidence="13">
    <location>
        <begin position="748"/>
        <end position="758"/>
    </location>
</feature>
<feature type="domain" description="DEAD-box RNA helicase Q" evidence="16">
    <location>
        <begin position="217"/>
        <end position="245"/>
    </location>
</feature>
<dbReference type="Pfam" id="PF00271">
    <property type="entry name" value="Helicase_C"/>
    <property type="match status" value="1"/>
</dbReference>
<evidence type="ECO:0000313" key="17">
    <source>
        <dbReference type="EMBL" id="JAI62238.1"/>
    </source>
</evidence>
<dbReference type="InterPro" id="IPR027417">
    <property type="entry name" value="P-loop_NTPase"/>
</dbReference>
<feature type="domain" description="Helicase ATP-binding" evidence="14">
    <location>
        <begin position="248"/>
        <end position="422"/>
    </location>
</feature>
<feature type="compositionally biased region" description="Basic residues" evidence="13">
    <location>
        <begin position="662"/>
        <end position="672"/>
    </location>
</feature>
<dbReference type="GO" id="GO:0016787">
    <property type="term" value="F:hydrolase activity"/>
    <property type="evidence" value="ECO:0007669"/>
    <property type="project" value="UniProtKB-KW"/>
</dbReference>
<comment type="catalytic activity">
    <reaction evidence="10">
        <text>ATP + H2O = ADP + phosphate + H(+)</text>
        <dbReference type="Rhea" id="RHEA:13065"/>
        <dbReference type="ChEBI" id="CHEBI:15377"/>
        <dbReference type="ChEBI" id="CHEBI:15378"/>
        <dbReference type="ChEBI" id="CHEBI:30616"/>
        <dbReference type="ChEBI" id="CHEBI:43474"/>
        <dbReference type="ChEBI" id="CHEBI:456216"/>
        <dbReference type="EC" id="3.6.4.13"/>
    </reaction>
</comment>
<dbReference type="GO" id="GO:0006364">
    <property type="term" value="P:rRNA processing"/>
    <property type="evidence" value="ECO:0007669"/>
    <property type="project" value="UniProtKB-ARBA"/>
</dbReference>
<evidence type="ECO:0000259" key="16">
    <source>
        <dbReference type="PROSITE" id="PS51195"/>
    </source>
</evidence>
<comment type="similarity">
    <text evidence="9">Belongs to the DEAD box helicase family. DDX27/DRS1 subfamily.</text>
</comment>
<dbReference type="PANTHER" id="PTHR47959">
    <property type="entry name" value="ATP-DEPENDENT RNA HELICASE RHLE-RELATED"/>
    <property type="match status" value="1"/>
</dbReference>
<dbReference type="EC" id="3.6.4.13" evidence="2"/>
<feature type="compositionally biased region" description="Basic residues" evidence="13">
    <location>
        <begin position="781"/>
        <end position="791"/>
    </location>
</feature>
<feature type="short sequence motif" description="Q motif" evidence="11">
    <location>
        <begin position="217"/>
        <end position="245"/>
    </location>
</feature>
<feature type="region of interest" description="Disordered" evidence="13">
    <location>
        <begin position="102"/>
        <end position="193"/>
    </location>
</feature>
<proteinExistence type="inferred from homology"/>
<dbReference type="GO" id="GO:0005730">
    <property type="term" value="C:nucleolus"/>
    <property type="evidence" value="ECO:0007669"/>
    <property type="project" value="UniProtKB-SubCell"/>
</dbReference>
<keyword evidence="7 12" id="KW-0067">ATP-binding</keyword>
<protein>
    <recommendedName>
        <fullName evidence="2">RNA helicase</fullName>
        <ecNumber evidence="2">3.6.4.13</ecNumber>
    </recommendedName>
</protein>
<dbReference type="InterPro" id="IPR014001">
    <property type="entry name" value="Helicase_ATP-bd"/>
</dbReference>
<evidence type="ECO:0000259" key="15">
    <source>
        <dbReference type="PROSITE" id="PS51194"/>
    </source>
</evidence>
<dbReference type="GO" id="GO:0003676">
    <property type="term" value="F:nucleic acid binding"/>
    <property type="evidence" value="ECO:0007669"/>
    <property type="project" value="InterPro"/>
</dbReference>
<dbReference type="PROSITE" id="PS00039">
    <property type="entry name" value="DEAD_ATP_HELICASE"/>
    <property type="match status" value="1"/>
</dbReference>
<dbReference type="InterPro" id="IPR000629">
    <property type="entry name" value="RNA-helicase_DEAD-box_CS"/>
</dbReference>
<evidence type="ECO:0000256" key="9">
    <source>
        <dbReference type="ARBA" id="ARBA00043999"/>
    </source>
</evidence>
<comment type="subcellular location">
    <subcellularLocation>
        <location evidence="1">Nucleus</location>
        <location evidence="1">Nucleolus</location>
    </subcellularLocation>
</comment>
<dbReference type="SMART" id="SM00487">
    <property type="entry name" value="DEXDc"/>
    <property type="match status" value="1"/>
</dbReference>
<evidence type="ECO:0000256" key="2">
    <source>
        <dbReference type="ARBA" id="ARBA00012552"/>
    </source>
</evidence>
<dbReference type="InterPro" id="IPR050079">
    <property type="entry name" value="DEAD_box_RNA_helicase"/>
</dbReference>
<dbReference type="FunFam" id="3.40.50.300:FF:000842">
    <property type="entry name" value="ATP-dependent RNA helicase DRS1"/>
    <property type="match status" value="1"/>
</dbReference>
<dbReference type="SMART" id="SM00490">
    <property type="entry name" value="HELICc"/>
    <property type="match status" value="1"/>
</dbReference>
<feature type="compositionally biased region" description="Basic residues" evidence="13">
    <location>
        <begin position="180"/>
        <end position="192"/>
    </location>
</feature>
<sequence length="791" mass="89712">MVQQIEEDAGVFSAPPLITPGTLQPPSALDTGPGTIESGDEVDNYSGSGSDSEDEIEVRRDAKESEFYKDFTFMASAGDYQRDTWDEVLKYLKPKRSINLSETIARVRLEEKEKRKKKKEQESQKEGDGVEVKIEPGEGDSDLDSEEEGEDEVENSDGEFMPDPDTKDVLRQREDEVKRKERRKDRPVKIKKSLKELQQEENDARFFEDAPPCQADTTFLEMNFSRSLLKAIDSLGYDKPTPIQAATIPVALQGRDVCGCAATGTGKTAAYMLPILERLLYKPRDDVVTRVLVVVPTRELGVQVFQVSKELSKYSHVEIALSVGGLDLTTQVAALKRIPDIVIATPGRLIDHTLNTPTFSLDSIEILVLDEADRMLDESFEDQMKEIIQHCSANRQTLLFSATMTSQVKELAMVSLKNPVKVFVNENTDVAQNLRQEFVRLRKHLEGQREAALAYLVSRSFRQNCMVFVETKAMAHHLTILLGLFGIKAGELHGNLKQTDRLLALKKFRDQEVDILIATDVAARGLDIKGVKTVINYTLPSRYTRYVHRVGRTARAGHCGRSVSLAGEKEFPMLKEIKKCSRSAMFERILNKDVMAKYIAKVQRLGQAVKKVMHEEQEEKQLAAMEQSIRSMEKRLQDPEKEEEDAKPQRTWFQSDDEIKQKTKKRALKGKARAAVERAKRRQKARRDAEDPEEKRVRGEVGWAQRQAKRDGKLKRLTLQDDVVAPVVDSRDGGGGRKRKRGVPTSSFDKELTRTDRRSVKKFRAGPSYQERREAFETKNPGRKFNPKKKK</sequence>